<feature type="transmembrane region" description="Helical" evidence="7">
    <location>
        <begin position="82"/>
        <end position="106"/>
    </location>
</feature>
<dbReference type="KEGG" id="mel:Metbo_1666"/>
<organism evidence="9 10">
    <name type="scientific">Methanobacterium lacus (strain AL-21)</name>
    <dbReference type="NCBI Taxonomy" id="877455"/>
    <lineage>
        <taxon>Archaea</taxon>
        <taxon>Methanobacteriati</taxon>
        <taxon>Methanobacteriota</taxon>
        <taxon>Methanomada group</taxon>
        <taxon>Methanobacteria</taxon>
        <taxon>Methanobacteriales</taxon>
        <taxon>Methanobacteriaceae</taxon>
        <taxon>Methanobacterium</taxon>
    </lineage>
</organism>
<dbReference type="GeneID" id="25394740"/>
<protein>
    <recommendedName>
        <fullName evidence="2">histidine kinase</fullName>
        <ecNumber evidence="2">2.7.13.3</ecNumber>
    </recommendedName>
</protein>
<evidence type="ECO:0000256" key="3">
    <source>
        <dbReference type="ARBA" id="ARBA00022553"/>
    </source>
</evidence>
<evidence type="ECO:0000313" key="10">
    <source>
        <dbReference type="Proteomes" id="UP000007490"/>
    </source>
</evidence>
<keyword evidence="7" id="KW-0812">Transmembrane</keyword>
<dbReference type="HOGENOM" id="CLU_027558_0_0_2"/>
<reference evidence="10" key="1">
    <citation type="submission" date="2011-02" db="EMBL/GenBank/DDBJ databases">
        <title>Complete sequence of Methanobacterium sp. AL-21.</title>
        <authorList>
            <consortium name="US DOE Joint Genome Institute"/>
            <person name="Lucas S."/>
            <person name="Copeland A."/>
            <person name="Lapidus A."/>
            <person name="Cheng J.-F."/>
            <person name="Goodwin L."/>
            <person name="Pitluck S."/>
            <person name="Chertkov O."/>
            <person name="Detter J.C."/>
            <person name="Han C."/>
            <person name="Tapia R."/>
            <person name="Land M."/>
            <person name="Hauser L."/>
            <person name="Kyrpides N."/>
            <person name="Ivanova N."/>
            <person name="Mikhailova N."/>
            <person name="Pagani I."/>
            <person name="Cadillo-Quiroz H."/>
            <person name="Imachi H."/>
            <person name="Zinder S."/>
            <person name="Liu W."/>
            <person name="Woyke T."/>
        </authorList>
    </citation>
    <scope>NUCLEOTIDE SEQUENCE [LARGE SCALE GENOMIC DNA]</scope>
    <source>
        <strain evidence="10">AL-21</strain>
    </source>
</reference>
<dbReference type="InterPro" id="IPR052162">
    <property type="entry name" value="Sensor_kinase/Photoreceptor"/>
</dbReference>
<dbReference type="PANTHER" id="PTHR43304">
    <property type="entry name" value="PHYTOCHROME-LIKE PROTEIN CPH1"/>
    <property type="match status" value="1"/>
</dbReference>
<dbReference type="PROSITE" id="PS50109">
    <property type="entry name" value="HIS_KIN"/>
    <property type="match status" value="1"/>
</dbReference>
<dbReference type="PANTHER" id="PTHR43304:SF1">
    <property type="entry name" value="PAC DOMAIN-CONTAINING PROTEIN"/>
    <property type="match status" value="1"/>
</dbReference>
<feature type="coiled-coil region" evidence="6">
    <location>
        <begin position="282"/>
        <end position="327"/>
    </location>
</feature>
<dbReference type="SMART" id="SM00387">
    <property type="entry name" value="HATPase_c"/>
    <property type="match status" value="1"/>
</dbReference>
<feature type="transmembrane region" description="Helical" evidence="7">
    <location>
        <begin position="158"/>
        <end position="183"/>
    </location>
</feature>
<dbReference type="InterPro" id="IPR003661">
    <property type="entry name" value="HisK_dim/P_dom"/>
</dbReference>
<evidence type="ECO:0000256" key="4">
    <source>
        <dbReference type="ARBA" id="ARBA00022679"/>
    </source>
</evidence>
<dbReference type="InterPro" id="IPR036890">
    <property type="entry name" value="HATPase_C_sf"/>
</dbReference>
<proteinExistence type="predicted"/>
<keyword evidence="4" id="KW-0808">Transferase</keyword>
<dbReference type="SMART" id="SM00388">
    <property type="entry name" value="HisKA"/>
    <property type="match status" value="1"/>
</dbReference>
<dbReference type="InterPro" id="IPR005467">
    <property type="entry name" value="His_kinase_dom"/>
</dbReference>
<evidence type="ECO:0000259" key="8">
    <source>
        <dbReference type="PROSITE" id="PS50109"/>
    </source>
</evidence>
<name>F0T9E1_METLA</name>
<evidence type="ECO:0000256" key="2">
    <source>
        <dbReference type="ARBA" id="ARBA00012438"/>
    </source>
</evidence>
<feature type="transmembrane region" description="Helical" evidence="7">
    <location>
        <begin position="53"/>
        <end position="70"/>
    </location>
</feature>
<evidence type="ECO:0000256" key="1">
    <source>
        <dbReference type="ARBA" id="ARBA00000085"/>
    </source>
</evidence>
<keyword evidence="7" id="KW-0472">Membrane</keyword>
<feature type="transmembrane region" description="Helical" evidence="7">
    <location>
        <begin position="230"/>
        <end position="254"/>
    </location>
</feature>
<dbReference type="AlphaFoldDB" id="F0T9E1"/>
<dbReference type="RefSeq" id="WP_013645243.1">
    <property type="nucleotide sequence ID" value="NC_015216.1"/>
</dbReference>
<dbReference type="SUPFAM" id="SSF47384">
    <property type="entry name" value="Homodimeric domain of signal transducing histidine kinase"/>
    <property type="match status" value="1"/>
</dbReference>
<dbReference type="STRING" id="877455.Metbo_1666"/>
<dbReference type="InterPro" id="IPR004358">
    <property type="entry name" value="Sig_transdc_His_kin-like_C"/>
</dbReference>
<dbReference type="PRINTS" id="PR00344">
    <property type="entry name" value="BCTRLSENSOR"/>
</dbReference>
<dbReference type="CDD" id="cd00082">
    <property type="entry name" value="HisKA"/>
    <property type="match status" value="1"/>
</dbReference>
<sequence length="547" mass="61047">MITKSKTAQFKGMATYLSVIVVLLGVLFLVGWLFNIKPLISPGSDFSTIKSNVAVAFILIGLALFLILTRGSIPKYRLLGKFLALLVFLMGVLTLFEYLFGLNLGIDQLFFKEAAGAFNTSSPNRMAFNASVNLVLAGLAVMVIDVRVGHCQELSQGLAFLGGVVSILALLGYSFNASILYHLPQFTGIAIYAATTFILIFSAILLADPDNGFMKLLVSDTLGGYFARRVLPLIIIVPWLLGFLIKLGINYGIYDYSYGYALLIFFIILFLTVILGITSYSIKNIEKERNKVNQDLKQSKMELEKAKEDLEEKVKERTIALETSNNELEHFAYATSHDLKEPLRMITSFLQLLERKYDNDLDEDAHEYIGFAVDGAKRMNEMINDLLEYSRVTSEERVFKNLDTQKILDEALLNLKVAVDESGAIVTHENMPVVMGDEKLMVQLFQNLIGNAIKYCDTNKIPEIHATAKKEDDHYLFSVSDNGIGIDSKHLAKIFTIFQRLHRNDEYNGTGIGLSIAQKIVQQHGGVIWAESTPGEGSTFYFTMPLP</sequence>
<evidence type="ECO:0000256" key="5">
    <source>
        <dbReference type="ARBA" id="ARBA00022777"/>
    </source>
</evidence>
<evidence type="ECO:0000256" key="7">
    <source>
        <dbReference type="SAM" id="Phobius"/>
    </source>
</evidence>
<evidence type="ECO:0000256" key="6">
    <source>
        <dbReference type="SAM" id="Coils"/>
    </source>
</evidence>
<dbReference type="Gene3D" id="1.10.287.130">
    <property type="match status" value="1"/>
</dbReference>
<evidence type="ECO:0000313" key="9">
    <source>
        <dbReference type="EMBL" id="ADZ09892.1"/>
    </source>
</evidence>
<dbReference type="EMBL" id="CP002551">
    <property type="protein sequence ID" value="ADZ09892.1"/>
    <property type="molecule type" value="Genomic_DNA"/>
</dbReference>
<keyword evidence="5 9" id="KW-0418">Kinase</keyword>
<feature type="transmembrane region" description="Helical" evidence="7">
    <location>
        <begin position="189"/>
        <end position="209"/>
    </location>
</feature>
<feature type="domain" description="Histidine kinase" evidence="8">
    <location>
        <begin position="334"/>
        <end position="547"/>
    </location>
</feature>
<dbReference type="FunFam" id="3.30.565.10:FF:000006">
    <property type="entry name" value="Sensor histidine kinase WalK"/>
    <property type="match status" value="1"/>
</dbReference>
<accession>F0T9E1</accession>
<reference evidence="9 10" key="2">
    <citation type="journal article" date="2014" name="Int. J. Syst. Evol. Microbiol.">
        <title>Methanobacterium paludis sp. nov. and a novel strain of Methanobacterium lacus isolated from northern peatlands.</title>
        <authorList>
            <person name="Cadillo-Quiroz H."/>
            <person name="Brauer S.L."/>
            <person name="Goodson N."/>
            <person name="Yavitt J.B."/>
            <person name="Zinder S.H."/>
        </authorList>
    </citation>
    <scope>NUCLEOTIDE SEQUENCE [LARGE SCALE GENOMIC DNA]</scope>
    <source>
        <strain evidence="9 10">AL-21</strain>
    </source>
</reference>
<gene>
    <name evidence="9" type="ordered locus">Metbo_1666</name>
</gene>
<feature type="transmembrane region" description="Helical" evidence="7">
    <location>
        <begin position="126"/>
        <end position="146"/>
    </location>
</feature>
<dbReference type="EC" id="2.7.13.3" evidence="2"/>
<keyword evidence="6" id="KW-0175">Coiled coil</keyword>
<dbReference type="InterPro" id="IPR003594">
    <property type="entry name" value="HATPase_dom"/>
</dbReference>
<dbReference type="InterPro" id="IPR036097">
    <property type="entry name" value="HisK_dim/P_sf"/>
</dbReference>
<comment type="catalytic activity">
    <reaction evidence="1">
        <text>ATP + protein L-histidine = ADP + protein N-phospho-L-histidine.</text>
        <dbReference type="EC" id="2.7.13.3"/>
    </reaction>
</comment>
<dbReference type="SUPFAM" id="SSF55874">
    <property type="entry name" value="ATPase domain of HSP90 chaperone/DNA topoisomerase II/histidine kinase"/>
    <property type="match status" value="1"/>
</dbReference>
<dbReference type="Gene3D" id="3.30.565.10">
    <property type="entry name" value="Histidine kinase-like ATPase, C-terminal domain"/>
    <property type="match status" value="1"/>
</dbReference>
<feature type="transmembrane region" description="Helical" evidence="7">
    <location>
        <begin position="12"/>
        <end position="33"/>
    </location>
</feature>
<dbReference type="Pfam" id="PF00512">
    <property type="entry name" value="HisKA"/>
    <property type="match status" value="1"/>
</dbReference>
<dbReference type="GO" id="GO:0000155">
    <property type="term" value="F:phosphorelay sensor kinase activity"/>
    <property type="evidence" value="ECO:0007669"/>
    <property type="project" value="InterPro"/>
</dbReference>
<feature type="transmembrane region" description="Helical" evidence="7">
    <location>
        <begin position="260"/>
        <end position="282"/>
    </location>
</feature>
<dbReference type="Pfam" id="PF02518">
    <property type="entry name" value="HATPase_c"/>
    <property type="match status" value="1"/>
</dbReference>
<keyword evidence="3" id="KW-0597">Phosphoprotein</keyword>
<keyword evidence="7" id="KW-1133">Transmembrane helix</keyword>
<dbReference type="Proteomes" id="UP000007490">
    <property type="component" value="Chromosome"/>
</dbReference>
<keyword evidence="10" id="KW-1185">Reference proteome</keyword>
<dbReference type="OrthoDB" id="141807at2157"/>
<dbReference type="eggNOG" id="arCOG07605">
    <property type="taxonomic scope" value="Archaea"/>
</dbReference>